<accession>A0ACD5Y4B2</accession>
<dbReference type="Proteomes" id="UP001732700">
    <property type="component" value="Chromosome 5C"/>
</dbReference>
<evidence type="ECO:0000313" key="2">
    <source>
        <dbReference type="Proteomes" id="UP001732700"/>
    </source>
</evidence>
<protein>
    <submittedName>
        <fullName evidence="1">Uncharacterized protein</fullName>
    </submittedName>
</protein>
<evidence type="ECO:0000313" key="1">
    <source>
        <dbReference type="EnsemblPlants" id="AVESA.00010b.r2.5CG0903460.1.CDS"/>
    </source>
</evidence>
<organism evidence="1 2">
    <name type="scientific">Avena sativa</name>
    <name type="common">Oat</name>
    <dbReference type="NCBI Taxonomy" id="4498"/>
    <lineage>
        <taxon>Eukaryota</taxon>
        <taxon>Viridiplantae</taxon>
        <taxon>Streptophyta</taxon>
        <taxon>Embryophyta</taxon>
        <taxon>Tracheophyta</taxon>
        <taxon>Spermatophyta</taxon>
        <taxon>Magnoliopsida</taxon>
        <taxon>Liliopsida</taxon>
        <taxon>Poales</taxon>
        <taxon>Poaceae</taxon>
        <taxon>BOP clade</taxon>
        <taxon>Pooideae</taxon>
        <taxon>Poodae</taxon>
        <taxon>Poeae</taxon>
        <taxon>Poeae Chloroplast Group 1 (Aveneae type)</taxon>
        <taxon>Aveninae</taxon>
        <taxon>Avena</taxon>
    </lineage>
</organism>
<reference evidence="1" key="1">
    <citation type="submission" date="2021-05" db="EMBL/GenBank/DDBJ databases">
        <authorList>
            <person name="Scholz U."/>
            <person name="Mascher M."/>
            <person name="Fiebig A."/>
        </authorList>
    </citation>
    <scope>NUCLEOTIDE SEQUENCE [LARGE SCALE GENOMIC DNA]</scope>
</reference>
<dbReference type="EnsemblPlants" id="AVESA.00010b.r2.5CG0903460.1">
    <property type="protein sequence ID" value="AVESA.00010b.r2.5CG0903460.1.CDS"/>
    <property type="gene ID" value="AVESA.00010b.r2.5CG0903460"/>
</dbReference>
<sequence>MAKPAQIFVALMIIPFLFICLHVHGSSGAGITTDIPVPSRTRILQKRYSPQTTVSKQCNLCDCCPGNNDTSCYVTTCCYKYTCNDPAEPDGTCTVERLYCGCDEKTCK</sequence>
<proteinExistence type="predicted"/>
<name>A0ACD5Y4B2_AVESA</name>
<keyword evidence="2" id="KW-1185">Reference proteome</keyword>
<reference evidence="1" key="2">
    <citation type="submission" date="2025-09" db="UniProtKB">
        <authorList>
            <consortium name="EnsemblPlants"/>
        </authorList>
    </citation>
    <scope>IDENTIFICATION</scope>
</reference>